<protein>
    <submittedName>
        <fullName evidence="2">Uncharacterized protein</fullName>
    </submittedName>
</protein>
<feature type="transmembrane region" description="Helical" evidence="1">
    <location>
        <begin position="34"/>
        <end position="51"/>
    </location>
</feature>
<keyword evidence="1" id="KW-1133">Transmembrane helix</keyword>
<sequence>MSFMSFIDMWITFCNLQKAGVVLDIERTLQMKDYLFILFGAISIIAIVVASKEPAEIPSMGTIDLEIPEEEVILEDPIQLIPPTFTKEEMEMLKQVLPQLPNEAPEDCFDCHNGKVT</sequence>
<reference evidence="2" key="2">
    <citation type="submission" date="2015-03" db="EMBL/GenBank/DDBJ databases">
        <authorList>
            <person name="Chow C.-E.T."/>
            <person name="Winget D.M."/>
            <person name="White R.A.III."/>
            <person name="Hallam S.J."/>
            <person name="Suttle C.A."/>
        </authorList>
    </citation>
    <scope>NUCLEOTIDE SEQUENCE</scope>
    <source>
        <strain evidence="2">Oxic1_5</strain>
    </source>
</reference>
<organism evidence="2">
    <name type="scientific">uncultured marine virus</name>
    <dbReference type="NCBI Taxonomy" id="186617"/>
    <lineage>
        <taxon>Viruses</taxon>
        <taxon>environmental samples</taxon>
    </lineage>
</organism>
<evidence type="ECO:0000256" key="1">
    <source>
        <dbReference type="SAM" id="Phobius"/>
    </source>
</evidence>
<keyword evidence="1" id="KW-0472">Membrane</keyword>
<accession>A0A0F7L7R4</accession>
<reference evidence="2" key="1">
    <citation type="journal article" date="2015" name="Front. Microbiol.">
        <title>Combining genomic sequencing methods to explore viral diversity and reveal potential virus-host interactions.</title>
        <authorList>
            <person name="Chow C.E."/>
            <person name="Winget D.M."/>
            <person name="White R.A.III."/>
            <person name="Hallam S.J."/>
            <person name="Suttle C.A."/>
        </authorList>
    </citation>
    <scope>NUCLEOTIDE SEQUENCE</scope>
    <source>
        <strain evidence="2">Oxic1_5</strain>
    </source>
</reference>
<proteinExistence type="predicted"/>
<name>A0A0F7L7R4_9VIRU</name>
<dbReference type="EMBL" id="KR029600">
    <property type="protein sequence ID" value="AKH47980.1"/>
    <property type="molecule type" value="Genomic_DNA"/>
</dbReference>
<evidence type="ECO:0000313" key="2">
    <source>
        <dbReference type="EMBL" id="AKH47980.1"/>
    </source>
</evidence>
<keyword evidence="1" id="KW-0812">Transmembrane</keyword>